<dbReference type="InterPro" id="IPR036291">
    <property type="entry name" value="NAD(P)-bd_dom_sf"/>
</dbReference>
<evidence type="ECO:0000256" key="7">
    <source>
        <dbReference type="ARBA" id="ARBA00022989"/>
    </source>
</evidence>
<reference evidence="16 17" key="1">
    <citation type="submission" date="2014-06" db="EMBL/GenBank/DDBJ databases">
        <authorList>
            <person name="Swart Estienne"/>
        </authorList>
    </citation>
    <scope>NUCLEOTIDE SEQUENCE [LARGE SCALE GENOMIC DNA]</scope>
    <source>
        <strain evidence="16 17">130c</strain>
    </source>
</reference>
<proteinExistence type="predicted"/>
<feature type="compositionally biased region" description="Basic and acidic residues" evidence="12">
    <location>
        <begin position="31"/>
        <end position="40"/>
    </location>
</feature>
<keyword evidence="8" id="KW-0406">Ion transport</keyword>
<evidence type="ECO:0000256" key="9">
    <source>
        <dbReference type="ARBA" id="ARBA00023136"/>
    </source>
</evidence>
<keyword evidence="6" id="KW-0630">Potassium</keyword>
<dbReference type="SUPFAM" id="SSF51735">
    <property type="entry name" value="NAD(P)-binding Rossmann-fold domains"/>
    <property type="match status" value="1"/>
</dbReference>
<feature type="transmembrane region" description="Helical" evidence="13">
    <location>
        <begin position="216"/>
        <end position="233"/>
    </location>
</feature>
<evidence type="ECO:0000313" key="16">
    <source>
        <dbReference type="EMBL" id="CDW77511.1"/>
    </source>
</evidence>
<evidence type="ECO:0000256" key="13">
    <source>
        <dbReference type="SAM" id="Phobius"/>
    </source>
</evidence>
<evidence type="ECO:0000256" key="2">
    <source>
        <dbReference type="ARBA" id="ARBA00022448"/>
    </source>
</evidence>
<keyword evidence="2" id="KW-0813">Transport</keyword>
<feature type="compositionally biased region" description="Polar residues" evidence="12">
    <location>
        <begin position="1"/>
        <end position="11"/>
    </location>
</feature>
<evidence type="ECO:0000256" key="6">
    <source>
        <dbReference type="ARBA" id="ARBA00022958"/>
    </source>
</evidence>
<keyword evidence="7 13" id="KW-1133">Transmembrane helix</keyword>
<evidence type="ECO:0000313" key="17">
    <source>
        <dbReference type="Proteomes" id="UP000039865"/>
    </source>
</evidence>
<evidence type="ECO:0000256" key="12">
    <source>
        <dbReference type="SAM" id="MobiDB-lite"/>
    </source>
</evidence>
<dbReference type="Gene3D" id="1.10.287.70">
    <property type="match status" value="1"/>
</dbReference>
<evidence type="ECO:0000256" key="1">
    <source>
        <dbReference type="ARBA" id="ARBA00004651"/>
    </source>
</evidence>
<evidence type="ECO:0000256" key="10">
    <source>
        <dbReference type="ARBA" id="ARBA00023303"/>
    </source>
</evidence>
<dbReference type="GO" id="GO:0005886">
    <property type="term" value="C:plasma membrane"/>
    <property type="evidence" value="ECO:0007669"/>
    <property type="project" value="UniProtKB-SubCell"/>
</dbReference>
<feature type="region of interest" description="Disordered" evidence="12">
    <location>
        <begin position="1"/>
        <end position="40"/>
    </location>
</feature>
<keyword evidence="9 13" id="KW-0472">Membrane</keyword>
<accession>A0A078A6K3</accession>
<feature type="transmembrane region" description="Helical" evidence="13">
    <location>
        <begin position="161"/>
        <end position="184"/>
    </location>
</feature>
<evidence type="ECO:0000256" key="3">
    <source>
        <dbReference type="ARBA" id="ARBA00022538"/>
    </source>
</evidence>
<evidence type="ECO:0000256" key="4">
    <source>
        <dbReference type="ARBA" id="ARBA00022692"/>
    </source>
</evidence>
<feature type="compositionally biased region" description="Polar residues" evidence="12">
    <location>
        <begin position="901"/>
        <end position="910"/>
    </location>
</feature>
<feature type="region of interest" description="Disordered" evidence="12">
    <location>
        <begin position="901"/>
        <end position="929"/>
    </location>
</feature>
<keyword evidence="3" id="KW-0633">Potassium transport</keyword>
<feature type="transmembrane region" description="Helical" evidence="13">
    <location>
        <begin position="321"/>
        <end position="342"/>
    </location>
</feature>
<feature type="compositionally biased region" description="Low complexity" evidence="12">
    <location>
        <begin position="911"/>
        <end position="921"/>
    </location>
</feature>
<protein>
    <submittedName>
        <fullName evidence="16">Voltage-gated ion channel superfamily</fullName>
    </submittedName>
</protein>
<dbReference type="EMBL" id="CCKQ01006222">
    <property type="protein sequence ID" value="CDW77511.1"/>
    <property type="molecule type" value="Genomic_DNA"/>
</dbReference>
<name>A0A078A6K3_STYLE</name>
<keyword evidence="5" id="KW-0631">Potassium channel</keyword>
<dbReference type="SUPFAM" id="SSF81324">
    <property type="entry name" value="Voltage-gated potassium channels"/>
    <property type="match status" value="1"/>
</dbReference>
<keyword evidence="10" id="KW-0407">Ion channel</keyword>
<dbReference type="InterPro" id="IPR013099">
    <property type="entry name" value="K_chnl_dom"/>
</dbReference>
<dbReference type="InterPro" id="IPR047871">
    <property type="entry name" value="K_chnl_Slo-like"/>
</dbReference>
<keyword evidence="4 13" id="KW-0812">Transmembrane</keyword>
<dbReference type="InterPro" id="IPR003148">
    <property type="entry name" value="RCK_N"/>
</dbReference>
<feature type="domain" description="Potassium channel" evidence="14">
    <location>
        <begin position="330"/>
        <end position="408"/>
    </location>
</feature>
<evidence type="ECO:0000256" key="8">
    <source>
        <dbReference type="ARBA" id="ARBA00023065"/>
    </source>
</evidence>
<evidence type="ECO:0000256" key="11">
    <source>
        <dbReference type="ARBA" id="ARBA00034430"/>
    </source>
</evidence>
<keyword evidence="17" id="KW-1185">Reference proteome</keyword>
<feature type="domain" description="RCK N-terminal" evidence="15">
    <location>
        <begin position="420"/>
        <end position="535"/>
    </location>
</feature>
<dbReference type="GO" id="GO:0005267">
    <property type="term" value="F:potassium channel activity"/>
    <property type="evidence" value="ECO:0007669"/>
    <property type="project" value="UniProtKB-KW"/>
</dbReference>
<dbReference type="Pfam" id="PF07885">
    <property type="entry name" value="Ion_trans_2"/>
    <property type="match status" value="1"/>
</dbReference>
<sequence>MKSQFASLQKRANSRLDFHKSQDKIEEEQESKESSYYEQSIQDRYRTHQPQVVATNQTMTNWKQVIWTNWVMDRRITRLIPFSSPYERYTKRSTFDVNFSNSSSSRQIVGRKNSKFFSTFSLDDFNGNKVVYDNVSIYRDILVERELERLKTIESRDKIKYIIYLVVTITLNVMNLFACCTFIIEDYISYSNCTESEAENQGNDCTNVGLEAIDKLEVSFSIIFMMEVFYNFLQQTKPKYQFFVKKDTIVDLLTIVPPLLNLALESKIKIGFLRMLRMLKVMRVIRIFKMLKKAESKSNDSGGGKDNKRPSFSLSPIQNQVIILMLNIFTTVFIAAGIIMFIDNVVPQSFSSNMRFVDAIYYMIITSGTIGYGDYFPINTTSRMTIIIIIVMIISVFGNQISALAAIIKEADFYDTQYNLKGHIIVLGTQKISILTKFLLNFYKSQINNNNIPQCIIIGETRISPKMKRILSFTLFEDRVHYLSVKNIDQQALKKGCFYDAAAIFYLSDQFSDSPDSSDKKALFINQFLMNNNIRCNLYIQLCITEQPSFMRMQAIEISLEKQKEIRARILKLHGLSGFAENINNEFQRHQLQNIISINLVKTKFQILAFSLFNEGAIQLFSNWFLNDHELLDESQFKSSRQKEQFSSLIETSSIYQQQLDYKLFLIDFPICFVGRSFREAMKIVNNINHCYQGNYIVKCILIGIKRVSEFPKQTVYNQHGNETDHQLLDSEGVEQEEMSQWHINQTLPNFNCGSNYYIINSPDSNICYNDQAIILSSCDDVNRFFSAKMVDQILRYEHRDPVKEYYDKKRKNLIKDKRRSSINLSRILPQGESSQLKRSQTFLSSTNNLQQTTNFENQPSHRLLISESDKNDHEENYASRQISIKANHQNNLNVISSPKHNYQQRSSVKNNNNATPQNTTQHEEGNSTFESISDEFDDNLENDSDEDLCLGGITSNTSAQRSQKRSQGDDLFKVIKNASKVAFYKKLEQNKEEKCNHFIKQSLKHQIRKMFDYRCSVDFDDDENEVKLYDLSTTDVKKKLGNHIIIHGVQKSGVQFFFEEVRKMSEVPLCMYSQSEELEMEFNRMTAKFSNIYFLRGDILNIRHMENANVKQAQAIVVLSERTVEQPFGDSKSIIITQFIKSLYPQKRIITEILDISRLGLLEQSIKEEIRNEKNLSYSYFLSRELMSGRIFFSQQIDVMASMRSTEPHLTTVFLKIIGQQTEIQNYNEEQAKVDKQKQSKLKKEDVNEKSNLLSLRVPDFIDGQDYWEFFEDMNNYKGFILLGIYTQNFNSKEQNENIKIYEELKAQYENEIHKQNKFSGNNETHGRSKSKFFQSKATRKISEEEQWFNIDPSAISNKLPLLILNPPMGTRLQAGDTILALGQIDQSFLSSHLQQKGYQKVQNNKK</sequence>
<dbReference type="Gene3D" id="3.40.50.720">
    <property type="entry name" value="NAD(P)-binding Rossmann-like Domain"/>
    <property type="match status" value="1"/>
</dbReference>
<feature type="compositionally biased region" description="Basic and acidic residues" evidence="12">
    <location>
        <begin position="14"/>
        <end position="24"/>
    </location>
</feature>
<dbReference type="InParanoid" id="A0A078A6K3"/>
<feature type="transmembrane region" description="Helical" evidence="13">
    <location>
        <begin position="354"/>
        <end position="373"/>
    </location>
</feature>
<dbReference type="Proteomes" id="UP000039865">
    <property type="component" value="Unassembled WGS sequence"/>
</dbReference>
<dbReference type="PANTHER" id="PTHR10027">
    <property type="entry name" value="CALCIUM-ACTIVATED POTASSIUM CHANNEL ALPHA CHAIN"/>
    <property type="match status" value="1"/>
</dbReference>
<comment type="catalytic activity">
    <reaction evidence="11">
        <text>K(+)(in) = K(+)(out)</text>
        <dbReference type="Rhea" id="RHEA:29463"/>
        <dbReference type="ChEBI" id="CHEBI:29103"/>
    </reaction>
</comment>
<feature type="transmembrane region" description="Helical" evidence="13">
    <location>
        <begin position="385"/>
        <end position="408"/>
    </location>
</feature>
<feature type="domain" description="RCK N-terminal" evidence="15">
    <location>
        <begin position="1042"/>
        <end position="1152"/>
    </location>
</feature>
<evidence type="ECO:0000256" key="5">
    <source>
        <dbReference type="ARBA" id="ARBA00022826"/>
    </source>
</evidence>
<organism evidence="16 17">
    <name type="scientific">Stylonychia lemnae</name>
    <name type="common">Ciliate</name>
    <dbReference type="NCBI Taxonomy" id="5949"/>
    <lineage>
        <taxon>Eukaryota</taxon>
        <taxon>Sar</taxon>
        <taxon>Alveolata</taxon>
        <taxon>Ciliophora</taxon>
        <taxon>Intramacronucleata</taxon>
        <taxon>Spirotrichea</taxon>
        <taxon>Stichotrichia</taxon>
        <taxon>Sporadotrichida</taxon>
        <taxon>Oxytrichidae</taxon>
        <taxon>Stylonychinae</taxon>
        <taxon>Stylonychia</taxon>
    </lineage>
</organism>
<evidence type="ECO:0000259" key="14">
    <source>
        <dbReference type="Pfam" id="PF07885"/>
    </source>
</evidence>
<comment type="subcellular location">
    <subcellularLocation>
        <location evidence="1">Cell membrane</location>
        <topology evidence="1">Multi-pass membrane protein</topology>
    </subcellularLocation>
</comment>
<dbReference type="PANTHER" id="PTHR10027:SF10">
    <property type="entry name" value="SLOWPOKE 2, ISOFORM D"/>
    <property type="match status" value="1"/>
</dbReference>
<evidence type="ECO:0000259" key="15">
    <source>
        <dbReference type="Pfam" id="PF22614"/>
    </source>
</evidence>
<gene>
    <name evidence="16" type="primary">Contig10451.g11153</name>
    <name evidence="16" type="ORF">STYLEM_6474</name>
</gene>
<dbReference type="Pfam" id="PF22614">
    <property type="entry name" value="Slo-like_RCK"/>
    <property type="match status" value="2"/>
</dbReference>
<feature type="region of interest" description="Disordered" evidence="12">
    <location>
        <begin position="948"/>
        <end position="969"/>
    </location>
</feature>
<dbReference type="OrthoDB" id="327190at2759"/>